<evidence type="ECO:0000256" key="1">
    <source>
        <dbReference type="SAM" id="MobiDB-lite"/>
    </source>
</evidence>
<dbReference type="EMBL" id="JBHSHT010000001">
    <property type="protein sequence ID" value="MFC4825073.1"/>
    <property type="molecule type" value="Genomic_DNA"/>
</dbReference>
<feature type="region of interest" description="Disordered" evidence="1">
    <location>
        <begin position="194"/>
        <end position="247"/>
    </location>
</feature>
<accession>A0ABD5Q373</accession>
<comment type="caution">
    <text evidence="2">The sequence shown here is derived from an EMBL/GenBank/DDBJ whole genome shotgun (WGS) entry which is preliminary data.</text>
</comment>
<reference evidence="2 3" key="1">
    <citation type="journal article" date="2019" name="Int. J. Syst. Evol. Microbiol.">
        <title>The Global Catalogue of Microorganisms (GCM) 10K type strain sequencing project: providing services to taxonomists for standard genome sequencing and annotation.</title>
        <authorList>
            <consortium name="The Broad Institute Genomics Platform"/>
            <consortium name="The Broad Institute Genome Sequencing Center for Infectious Disease"/>
            <person name="Wu L."/>
            <person name="Ma J."/>
        </authorList>
    </citation>
    <scope>NUCLEOTIDE SEQUENCE [LARGE SCALE GENOMIC DNA]</scope>
    <source>
        <strain evidence="2 3">XZYJ18</strain>
    </source>
</reference>
<evidence type="ECO:0000313" key="2">
    <source>
        <dbReference type="EMBL" id="MFC4825073.1"/>
    </source>
</evidence>
<proteinExistence type="predicted"/>
<protein>
    <submittedName>
        <fullName evidence="2">Uncharacterized protein</fullName>
    </submittedName>
</protein>
<gene>
    <name evidence="2" type="ORF">ACFO9K_12470</name>
</gene>
<dbReference type="GeneID" id="73044223"/>
<dbReference type="RefSeq" id="WP_254269222.1">
    <property type="nucleotide sequence ID" value="NZ_CP100400.1"/>
</dbReference>
<dbReference type="Proteomes" id="UP001595945">
    <property type="component" value="Unassembled WGS sequence"/>
</dbReference>
<name>A0ABD5Q373_9EURY</name>
<feature type="compositionally biased region" description="Basic and acidic residues" evidence="1">
    <location>
        <begin position="195"/>
        <end position="212"/>
    </location>
</feature>
<organism evidence="2 3">
    <name type="scientific">Halorussus aquaticus</name>
    <dbReference type="NCBI Taxonomy" id="2953748"/>
    <lineage>
        <taxon>Archaea</taxon>
        <taxon>Methanobacteriati</taxon>
        <taxon>Methanobacteriota</taxon>
        <taxon>Stenosarchaea group</taxon>
        <taxon>Halobacteria</taxon>
        <taxon>Halobacteriales</taxon>
        <taxon>Haladaptataceae</taxon>
        <taxon>Halorussus</taxon>
    </lineage>
</organism>
<evidence type="ECO:0000313" key="3">
    <source>
        <dbReference type="Proteomes" id="UP001595945"/>
    </source>
</evidence>
<feature type="compositionally biased region" description="Basic and acidic residues" evidence="1">
    <location>
        <begin position="229"/>
        <end position="241"/>
    </location>
</feature>
<keyword evidence="3" id="KW-1185">Reference proteome</keyword>
<sequence>MASIQTHRVPGPDGSGPYAYRVEWNGEDHDWTYLGPAGSLDPEAPANGDPLTDSEIAQLREENFGFARYRESAEADLYKKELANSFREDMEERFPNRNVFAPSDDKRTTTVELAEDAPATVKQLLSERSTDMQAELDSSAGQVPLSDSERDEIDFTQDNMDTFTARRAKAAVLDEGIPESSWMDVWSDDLTTTGEAREAAKRNRESIVGDRTDENEDMGGGTSNAEFRSQQEESALKYAKEEGDDDARDYLLNEAGWTEERIENTPVPA</sequence>
<dbReference type="AlphaFoldDB" id="A0ABD5Q373"/>